<dbReference type="AlphaFoldDB" id="A0A1I4WAJ1"/>
<keyword evidence="2" id="KW-1185">Reference proteome</keyword>
<accession>A0A1I4WAJ1</accession>
<dbReference type="STRING" id="578942.SAMN05216289_104123"/>
<name>A0A1I4WAJ1_9GAMM</name>
<organism evidence="1 2">
    <name type="scientific">Dokdonella immobilis</name>
    <dbReference type="NCBI Taxonomy" id="578942"/>
    <lineage>
        <taxon>Bacteria</taxon>
        <taxon>Pseudomonadati</taxon>
        <taxon>Pseudomonadota</taxon>
        <taxon>Gammaproteobacteria</taxon>
        <taxon>Lysobacterales</taxon>
        <taxon>Rhodanobacteraceae</taxon>
        <taxon>Dokdonella</taxon>
    </lineage>
</organism>
<dbReference type="EMBL" id="FOVF01000004">
    <property type="protein sequence ID" value="SFN10403.1"/>
    <property type="molecule type" value="Genomic_DNA"/>
</dbReference>
<evidence type="ECO:0000313" key="2">
    <source>
        <dbReference type="Proteomes" id="UP000198575"/>
    </source>
</evidence>
<reference evidence="1 2" key="1">
    <citation type="submission" date="2016-10" db="EMBL/GenBank/DDBJ databases">
        <authorList>
            <person name="de Groot N.N."/>
        </authorList>
    </citation>
    <scope>NUCLEOTIDE SEQUENCE [LARGE SCALE GENOMIC DNA]</scope>
    <source>
        <strain evidence="1 2">CGMCC 1.7659</strain>
    </source>
</reference>
<dbReference type="NCBIfam" id="TIGR03976">
    <property type="entry name" value="chp_LLNDYxLRE"/>
    <property type="match status" value="1"/>
</dbReference>
<protein>
    <submittedName>
        <fullName evidence="1">His-Xaa-Ser system protein HxsD</fullName>
    </submittedName>
</protein>
<proteinExistence type="predicted"/>
<dbReference type="Proteomes" id="UP000198575">
    <property type="component" value="Unassembled WGS sequence"/>
</dbReference>
<dbReference type="InterPro" id="IPR023974">
    <property type="entry name" value="HxsD"/>
</dbReference>
<gene>
    <name evidence="1" type="ORF">SAMN05216289_104123</name>
</gene>
<sequence>MGTIELRFDAAIFSADVVVRTTYRYSGDFYTSVEHEATTFVVRLAPRSSTVNLALLEERFRTDALDERMREQIREETGEVHAALVTAALREAVPADDAGPTP</sequence>
<evidence type="ECO:0000313" key="1">
    <source>
        <dbReference type="EMBL" id="SFN10403.1"/>
    </source>
</evidence>